<comment type="similarity">
    <text evidence="2">Belongs to the ripply family.</text>
</comment>
<protein>
    <submittedName>
        <fullName evidence="6">Ripply transcriptional repressor 2</fullName>
    </submittedName>
</protein>
<reference evidence="6" key="1">
    <citation type="submission" date="2025-08" db="UniProtKB">
        <authorList>
            <consortium name="Ensembl"/>
        </authorList>
    </citation>
    <scope>IDENTIFICATION</scope>
</reference>
<proteinExistence type="inferred from homology"/>
<dbReference type="Proteomes" id="UP000261360">
    <property type="component" value="Unplaced"/>
</dbReference>
<evidence type="ECO:0000256" key="3">
    <source>
        <dbReference type="ARBA" id="ARBA00022473"/>
    </source>
</evidence>
<dbReference type="GO" id="GO:0009880">
    <property type="term" value="P:embryonic pattern specification"/>
    <property type="evidence" value="ECO:0007669"/>
    <property type="project" value="TreeGrafter"/>
</dbReference>
<keyword evidence="4" id="KW-0539">Nucleus</keyword>
<dbReference type="STRING" id="1841481.ENSSLDP00000002089"/>
<evidence type="ECO:0000256" key="5">
    <source>
        <dbReference type="SAM" id="MobiDB-lite"/>
    </source>
</evidence>
<evidence type="ECO:0000256" key="4">
    <source>
        <dbReference type="ARBA" id="ARBA00023242"/>
    </source>
</evidence>
<evidence type="ECO:0000256" key="1">
    <source>
        <dbReference type="ARBA" id="ARBA00004123"/>
    </source>
</evidence>
<reference evidence="6" key="2">
    <citation type="submission" date="2025-09" db="UniProtKB">
        <authorList>
            <consortium name="Ensembl"/>
        </authorList>
    </citation>
    <scope>IDENTIFICATION</scope>
</reference>
<evidence type="ECO:0000313" key="7">
    <source>
        <dbReference type="Proteomes" id="UP000261360"/>
    </source>
</evidence>
<dbReference type="GeneTree" id="ENSGT00940000161952"/>
<dbReference type="GO" id="GO:0005634">
    <property type="term" value="C:nucleus"/>
    <property type="evidence" value="ECO:0007669"/>
    <property type="project" value="UniProtKB-SubCell"/>
</dbReference>
<comment type="subcellular location">
    <subcellularLocation>
        <location evidence="1">Nucleus</location>
    </subcellularLocation>
</comment>
<keyword evidence="7" id="KW-1185">Reference proteome</keyword>
<feature type="compositionally biased region" description="Acidic residues" evidence="5">
    <location>
        <begin position="134"/>
        <end position="152"/>
    </location>
</feature>
<name>A0A3B4WCN1_SERLL</name>
<evidence type="ECO:0000313" key="6">
    <source>
        <dbReference type="Ensembl" id="ENSSLDP00000002089.1"/>
    </source>
</evidence>
<dbReference type="Ensembl" id="ENSSLDT00000002183.1">
    <property type="protein sequence ID" value="ENSSLDP00000002089.1"/>
    <property type="gene ID" value="ENSSLDG00000001710.1"/>
</dbReference>
<dbReference type="AlphaFoldDB" id="A0A3B4WCN1"/>
<dbReference type="InterPro" id="IPR028127">
    <property type="entry name" value="Ripply_fam"/>
</dbReference>
<dbReference type="PANTHER" id="PTHR16770">
    <property type="entry name" value="PROTEIN RIPPLY-LIKE"/>
    <property type="match status" value="1"/>
</dbReference>
<keyword evidence="3" id="KW-0217">Developmental protein</keyword>
<dbReference type="GO" id="GO:0000122">
    <property type="term" value="P:negative regulation of transcription by RNA polymerase II"/>
    <property type="evidence" value="ECO:0007669"/>
    <property type="project" value="TreeGrafter"/>
</dbReference>
<evidence type="ECO:0000256" key="2">
    <source>
        <dbReference type="ARBA" id="ARBA00006944"/>
    </source>
</evidence>
<dbReference type="Pfam" id="PF14998">
    <property type="entry name" value="Ripply"/>
    <property type="match status" value="1"/>
</dbReference>
<organism evidence="6 7">
    <name type="scientific">Seriola lalandi dorsalis</name>
    <dbReference type="NCBI Taxonomy" id="1841481"/>
    <lineage>
        <taxon>Eukaryota</taxon>
        <taxon>Metazoa</taxon>
        <taxon>Chordata</taxon>
        <taxon>Craniata</taxon>
        <taxon>Vertebrata</taxon>
        <taxon>Euteleostomi</taxon>
        <taxon>Actinopterygii</taxon>
        <taxon>Neopterygii</taxon>
        <taxon>Teleostei</taxon>
        <taxon>Neoteleostei</taxon>
        <taxon>Acanthomorphata</taxon>
        <taxon>Carangaria</taxon>
        <taxon>Carangiformes</taxon>
        <taxon>Carangidae</taxon>
        <taxon>Seriola</taxon>
    </lineage>
</organism>
<feature type="region of interest" description="Disordered" evidence="5">
    <location>
        <begin position="133"/>
        <end position="152"/>
    </location>
</feature>
<sequence>MDLINRRFLAFSRTSSEDLTQDRQPQGAMETFTTSSGLTSVFTGNNVAHKQSGLWRPWTGKEERKTDAHKVSLVSFKKSLKSNVNVGISYSFIHFSFSRLYWPKSRCFDYLYQDAEMLLRNYPVQATICPYEDCSSDEDSDDDEEEVEKELN</sequence>
<accession>A0A3B4WCN1</accession>
<dbReference type="PANTHER" id="PTHR16770:SF3">
    <property type="entry name" value="PROTEIN RIPPLY2"/>
    <property type="match status" value="1"/>
</dbReference>